<gene>
    <name evidence="1" type="ORF">O181_056413</name>
</gene>
<evidence type="ECO:0008006" key="3">
    <source>
        <dbReference type="Google" id="ProtNLM"/>
    </source>
</evidence>
<sequence length="157" mass="17779">MAIFGRNVQPIKDQVNREFRIKGTGLASFLLGVKIQNLEEGITLDQQHFIDSLLDLYGRKNCKSITTPLVTNENIRASTEEEEEESFRNIKVNLISAMGSINYLSTATFPGLSHAVSSLSQNLERLGILHWKVFLHVFKYLCRTLLKSARHARSDCL</sequence>
<accession>A0A9Q3HTE8</accession>
<reference evidence="1" key="1">
    <citation type="submission" date="2021-03" db="EMBL/GenBank/DDBJ databases">
        <title>Draft genome sequence of rust myrtle Austropuccinia psidii MF-1, a brazilian biotype.</title>
        <authorList>
            <person name="Quecine M.C."/>
            <person name="Pachon D.M.R."/>
            <person name="Bonatelli M.L."/>
            <person name="Correr F.H."/>
            <person name="Franceschini L.M."/>
            <person name="Leite T.F."/>
            <person name="Margarido G.R.A."/>
            <person name="Almeida C.A."/>
            <person name="Ferrarezi J.A."/>
            <person name="Labate C.A."/>
        </authorList>
    </citation>
    <scope>NUCLEOTIDE SEQUENCE</scope>
    <source>
        <strain evidence="1">MF-1</strain>
    </source>
</reference>
<dbReference type="EMBL" id="AVOT02025417">
    <property type="protein sequence ID" value="MBW0516698.1"/>
    <property type="molecule type" value="Genomic_DNA"/>
</dbReference>
<organism evidence="1 2">
    <name type="scientific">Austropuccinia psidii MF-1</name>
    <dbReference type="NCBI Taxonomy" id="1389203"/>
    <lineage>
        <taxon>Eukaryota</taxon>
        <taxon>Fungi</taxon>
        <taxon>Dikarya</taxon>
        <taxon>Basidiomycota</taxon>
        <taxon>Pucciniomycotina</taxon>
        <taxon>Pucciniomycetes</taxon>
        <taxon>Pucciniales</taxon>
        <taxon>Sphaerophragmiaceae</taxon>
        <taxon>Austropuccinia</taxon>
    </lineage>
</organism>
<evidence type="ECO:0000313" key="1">
    <source>
        <dbReference type="EMBL" id="MBW0516698.1"/>
    </source>
</evidence>
<protein>
    <recommendedName>
        <fullName evidence="3">Reverse transcriptase Ty1/copia-type domain-containing protein</fullName>
    </recommendedName>
</protein>
<evidence type="ECO:0000313" key="2">
    <source>
        <dbReference type="Proteomes" id="UP000765509"/>
    </source>
</evidence>
<dbReference type="OrthoDB" id="114355at2759"/>
<name>A0A9Q3HTE8_9BASI</name>
<proteinExistence type="predicted"/>
<dbReference type="AlphaFoldDB" id="A0A9Q3HTE8"/>
<keyword evidence="2" id="KW-1185">Reference proteome</keyword>
<dbReference type="Proteomes" id="UP000765509">
    <property type="component" value="Unassembled WGS sequence"/>
</dbReference>
<comment type="caution">
    <text evidence="1">The sequence shown here is derived from an EMBL/GenBank/DDBJ whole genome shotgun (WGS) entry which is preliminary data.</text>
</comment>